<keyword evidence="3 7" id="KW-0378">Hydrolase</keyword>
<keyword evidence="9" id="KW-0732">Signal</keyword>
<feature type="signal peptide" evidence="9">
    <location>
        <begin position="1"/>
        <end position="33"/>
    </location>
</feature>
<accession>A0ABW0M5U0</accession>
<evidence type="ECO:0000256" key="4">
    <source>
        <dbReference type="ARBA" id="ARBA00022825"/>
    </source>
</evidence>
<protein>
    <submittedName>
        <fullName evidence="11">Protease pro-enzyme activation domain-containing protein</fullName>
    </submittedName>
</protein>
<feature type="binding site" evidence="7">
    <location>
        <position position="575"/>
    </location>
    <ligand>
        <name>Ca(2+)</name>
        <dbReference type="ChEBI" id="CHEBI:29108"/>
    </ligand>
</feature>
<feature type="active site" description="Charge relay system" evidence="7">
    <location>
        <position position="308"/>
    </location>
</feature>
<dbReference type="GO" id="GO:0008233">
    <property type="term" value="F:peptidase activity"/>
    <property type="evidence" value="ECO:0007669"/>
    <property type="project" value="UniProtKB-KW"/>
</dbReference>
<dbReference type="InterPro" id="IPR000209">
    <property type="entry name" value="Peptidase_S8/S53_dom"/>
</dbReference>
<evidence type="ECO:0000256" key="7">
    <source>
        <dbReference type="PROSITE-ProRule" id="PRU01032"/>
    </source>
</evidence>
<evidence type="ECO:0000256" key="5">
    <source>
        <dbReference type="ARBA" id="ARBA00022837"/>
    </source>
</evidence>
<dbReference type="Pfam" id="PF00082">
    <property type="entry name" value="Peptidase_S8"/>
    <property type="match status" value="1"/>
</dbReference>
<comment type="caution">
    <text evidence="8">Lacks conserved residue(s) required for the propagation of feature annotation.</text>
</comment>
<keyword evidence="12" id="KW-1185">Reference proteome</keyword>
<feature type="active site" description="Charge relay system" evidence="7">
    <location>
        <position position="533"/>
    </location>
</feature>
<dbReference type="CDD" id="cd04056">
    <property type="entry name" value="Peptidases_S53"/>
    <property type="match status" value="1"/>
</dbReference>
<evidence type="ECO:0000313" key="12">
    <source>
        <dbReference type="Proteomes" id="UP001596045"/>
    </source>
</evidence>
<sequence length="620" mass="64775">MKSKVATAKFAIPQVSALSLALSLVFVSLSAQAAVADTWVPTKTQAFVHPSQLSTNAGPRVAPASKMEMAHGEAVHVVLSLKLRNKEHLDHFLQELHRPGSASYRKFLTPAQFVAQYAPTEKQVAAVVAHLKKAGFVNIKVAKNRQLVSADGTAATVQAGFNTTLERFTHEGRSVYANTAAAQVPSALGNIVNSVLGLQNVEMNHTHHRLVTETPLDQSAHTAVLAKTAATGTAKPHNPMDFSALYHAGNTPTAAQTTVGIITAGSLDQTIADLGQFTNDNGLATVNTSVVQTGPDGSDYSNTDGAVEWNLDSQSIVGAAGGEVGQLIFYAAPSMSFADITAAYNQAVSDNVAKVINVSLGYCESYVNGTGTQDADDQIFQQAVAQGQTFSVSSGDEGTYNCSFSSISHGAGVPNKGTYDVSEPASSPYVITVGGTEVLTSSSGAYSSEVVWNEGLKAISSQDPTLRLWATGGGFSQFEAAPSWQSGVTHNAKRGLPDIAFDASGRSGAKIFITLPPRNGQVMTGYHVVGGTSLAAPIFSGIWARLQSANNNGLGFPAASIYQYVPTNASLVHDVISGNNGSGGYGMKASKGWDAATGFGSLDISKLNDFIQNTPDFAHQ</sequence>
<comment type="cofactor">
    <cofactor evidence="7">
        <name>Ca(2+)</name>
        <dbReference type="ChEBI" id="CHEBI:29108"/>
    </cofactor>
    <text evidence="7">Binds 1 Ca(2+) ion per subunit.</text>
</comment>
<proteinExistence type="inferred from homology"/>
<evidence type="ECO:0000256" key="2">
    <source>
        <dbReference type="ARBA" id="ARBA00022723"/>
    </source>
</evidence>
<feature type="active site" description="Charge relay system" evidence="7">
    <location>
        <position position="312"/>
    </location>
</feature>
<dbReference type="EMBL" id="JBHSMT010000008">
    <property type="protein sequence ID" value="MFC5472960.1"/>
    <property type="molecule type" value="Genomic_DNA"/>
</dbReference>
<dbReference type="InterPro" id="IPR023828">
    <property type="entry name" value="Peptidase_S8_Ser-AS"/>
</dbReference>
<dbReference type="Proteomes" id="UP001596045">
    <property type="component" value="Unassembled WGS sequence"/>
</dbReference>
<keyword evidence="4 7" id="KW-0720">Serine protease</keyword>
<comment type="caution">
    <text evidence="11">The sequence shown here is derived from an EMBL/GenBank/DDBJ whole genome shotgun (WGS) entry which is preliminary data.</text>
</comment>
<dbReference type="GO" id="GO:0006508">
    <property type="term" value="P:proteolysis"/>
    <property type="evidence" value="ECO:0007669"/>
    <property type="project" value="UniProtKB-KW"/>
</dbReference>
<dbReference type="InterPro" id="IPR015366">
    <property type="entry name" value="S53_propep"/>
</dbReference>
<feature type="binding site" evidence="7">
    <location>
        <position position="574"/>
    </location>
    <ligand>
        <name>Ca(2+)</name>
        <dbReference type="ChEBI" id="CHEBI:29108"/>
    </ligand>
</feature>
<feature type="domain" description="Peptidase S53" evidence="10">
    <location>
        <begin position="236"/>
        <end position="614"/>
    </location>
</feature>
<feature type="binding site" evidence="7">
    <location>
        <position position="594"/>
    </location>
    <ligand>
        <name>Ca(2+)</name>
        <dbReference type="ChEBI" id="CHEBI:29108"/>
    </ligand>
</feature>
<evidence type="ECO:0000256" key="8">
    <source>
        <dbReference type="PROSITE-ProRule" id="PRU01240"/>
    </source>
</evidence>
<dbReference type="PROSITE" id="PS00138">
    <property type="entry name" value="SUBTILASE_SER"/>
    <property type="match status" value="1"/>
</dbReference>
<keyword evidence="6" id="KW-0865">Zymogen</keyword>
<dbReference type="PANTHER" id="PTHR14218">
    <property type="entry name" value="PROTEASE S8 TRIPEPTIDYL PEPTIDASE I CLN2"/>
    <property type="match status" value="1"/>
</dbReference>
<dbReference type="PANTHER" id="PTHR14218:SF15">
    <property type="entry name" value="TRIPEPTIDYL-PEPTIDASE 1"/>
    <property type="match status" value="1"/>
</dbReference>
<feature type="binding site" evidence="7">
    <location>
        <position position="592"/>
    </location>
    <ligand>
        <name>Ca(2+)</name>
        <dbReference type="ChEBI" id="CHEBI:29108"/>
    </ligand>
</feature>
<dbReference type="PROSITE" id="PS51892">
    <property type="entry name" value="SUBTILASE"/>
    <property type="match status" value="1"/>
</dbReference>
<dbReference type="RefSeq" id="WP_378994927.1">
    <property type="nucleotide sequence ID" value="NZ_JBHSMT010000008.1"/>
</dbReference>
<dbReference type="InterPro" id="IPR050819">
    <property type="entry name" value="Tripeptidyl-peptidase_I"/>
</dbReference>
<keyword evidence="2 7" id="KW-0479">Metal-binding</keyword>
<dbReference type="Gene3D" id="3.40.50.200">
    <property type="entry name" value="Peptidase S8/S53 domain"/>
    <property type="match status" value="1"/>
</dbReference>
<dbReference type="Pfam" id="PF09286">
    <property type="entry name" value="Pro-kuma_activ"/>
    <property type="match status" value="1"/>
</dbReference>
<dbReference type="SUPFAM" id="SSF52743">
    <property type="entry name" value="Subtilisin-like"/>
    <property type="match status" value="1"/>
</dbReference>
<gene>
    <name evidence="11" type="ORF">ACFPM8_03220</name>
</gene>
<name>A0ABW0M5U0_9BURK</name>
<evidence type="ECO:0000256" key="6">
    <source>
        <dbReference type="ARBA" id="ARBA00023145"/>
    </source>
</evidence>
<dbReference type="SUPFAM" id="SSF54897">
    <property type="entry name" value="Protease propeptides/inhibitors"/>
    <property type="match status" value="1"/>
</dbReference>
<organism evidence="11 12">
    <name type="scientific">Paraherbaspirillum soli</name>
    <dbReference type="NCBI Taxonomy" id="631222"/>
    <lineage>
        <taxon>Bacteria</taxon>
        <taxon>Pseudomonadati</taxon>
        <taxon>Pseudomonadota</taxon>
        <taxon>Betaproteobacteria</taxon>
        <taxon>Burkholderiales</taxon>
        <taxon>Oxalobacteraceae</taxon>
        <taxon>Paraherbaspirillum</taxon>
    </lineage>
</organism>
<dbReference type="CDD" id="cd11377">
    <property type="entry name" value="Pro-peptidase_S53"/>
    <property type="match status" value="1"/>
</dbReference>
<keyword evidence="5 7" id="KW-0106">Calcium</keyword>
<keyword evidence="1 7" id="KW-0645">Protease</keyword>
<dbReference type="PROSITE" id="PS51695">
    <property type="entry name" value="SEDOLISIN"/>
    <property type="match status" value="1"/>
</dbReference>
<dbReference type="InterPro" id="IPR030400">
    <property type="entry name" value="Sedolisin_dom"/>
</dbReference>
<feature type="chain" id="PRO_5045771129" evidence="9">
    <location>
        <begin position="34"/>
        <end position="620"/>
    </location>
</feature>
<dbReference type="InterPro" id="IPR036852">
    <property type="entry name" value="Peptidase_S8/S53_dom_sf"/>
</dbReference>
<evidence type="ECO:0000256" key="1">
    <source>
        <dbReference type="ARBA" id="ARBA00022670"/>
    </source>
</evidence>
<evidence type="ECO:0000259" key="10">
    <source>
        <dbReference type="PROSITE" id="PS51695"/>
    </source>
</evidence>
<evidence type="ECO:0000256" key="3">
    <source>
        <dbReference type="ARBA" id="ARBA00022801"/>
    </source>
</evidence>
<comment type="similarity">
    <text evidence="8">Belongs to the peptidase S8 family.</text>
</comment>
<evidence type="ECO:0000313" key="11">
    <source>
        <dbReference type="EMBL" id="MFC5472960.1"/>
    </source>
</evidence>
<dbReference type="SMART" id="SM00944">
    <property type="entry name" value="Pro-kuma_activ"/>
    <property type="match status" value="1"/>
</dbReference>
<reference evidence="12" key="1">
    <citation type="journal article" date="2019" name="Int. J. Syst. Evol. Microbiol.">
        <title>The Global Catalogue of Microorganisms (GCM) 10K type strain sequencing project: providing services to taxonomists for standard genome sequencing and annotation.</title>
        <authorList>
            <consortium name="The Broad Institute Genomics Platform"/>
            <consortium name="The Broad Institute Genome Sequencing Center for Infectious Disease"/>
            <person name="Wu L."/>
            <person name="Ma J."/>
        </authorList>
    </citation>
    <scope>NUCLEOTIDE SEQUENCE [LARGE SCALE GENOMIC DNA]</scope>
    <source>
        <strain evidence="12">JCM 17066</strain>
    </source>
</reference>
<evidence type="ECO:0000256" key="9">
    <source>
        <dbReference type="SAM" id="SignalP"/>
    </source>
</evidence>